<dbReference type="Proteomes" id="UP001163046">
    <property type="component" value="Unassembled WGS sequence"/>
</dbReference>
<dbReference type="AlphaFoldDB" id="A0A9W9Z957"/>
<comment type="caution">
    <text evidence="2">The sequence shown here is derived from an EMBL/GenBank/DDBJ whole genome shotgun (WGS) entry which is preliminary data.</text>
</comment>
<dbReference type="EMBL" id="MU826403">
    <property type="protein sequence ID" value="KAJ7376313.1"/>
    <property type="molecule type" value="Genomic_DNA"/>
</dbReference>
<sequence>MLKLIGKNKQHELQARIEELDGASEREMKEAEVAFSELKDRMLELEAEKDDYEQKAGEETVINRRLGTEVDSLEAQLAHADQTNPRIKARFCRKQESNGNAQNENN</sequence>
<feature type="coiled-coil region" evidence="1">
    <location>
        <begin position="28"/>
        <end position="83"/>
    </location>
</feature>
<gene>
    <name evidence="2" type="ORF">OS493_035453</name>
</gene>
<accession>A0A9W9Z957</accession>
<keyword evidence="3" id="KW-1185">Reference proteome</keyword>
<name>A0A9W9Z957_9CNID</name>
<reference evidence="2" key="1">
    <citation type="submission" date="2023-01" db="EMBL/GenBank/DDBJ databases">
        <title>Genome assembly of the deep-sea coral Lophelia pertusa.</title>
        <authorList>
            <person name="Herrera S."/>
            <person name="Cordes E."/>
        </authorList>
    </citation>
    <scope>NUCLEOTIDE SEQUENCE</scope>
    <source>
        <strain evidence="2">USNM1676648</strain>
        <tissue evidence="2">Polyp</tissue>
    </source>
</reference>
<evidence type="ECO:0000313" key="2">
    <source>
        <dbReference type="EMBL" id="KAJ7376313.1"/>
    </source>
</evidence>
<evidence type="ECO:0000256" key="1">
    <source>
        <dbReference type="SAM" id="Coils"/>
    </source>
</evidence>
<keyword evidence="1" id="KW-0175">Coiled coil</keyword>
<organism evidence="2 3">
    <name type="scientific">Desmophyllum pertusum</name>
    <dbReference type="NCBI Taxonomy" id="174260"/>
    <lineage>
        <taxon>Eukaryota</taxon>
        <taxon>Metazoa</taxon>
        <taxon>Cnidaria</taxon>
        <taxon>Anthozoa</taxon>
        <taxon>Hexacorallia</taxon>
        <taxon>Scleractinia</taxon>
        <taxon>Caryophylliina</taxon>
        <taxon>Caryophylliidae</taxon>
        <taxon>Desmophyllum</taxon>
    </lineage>
</organism>
<proteinExistence type="predicted"/>
<protein>
    <submittedName>
        <fullName evidence="2">Uncharacterized protein</fullName>
    </submittedName>
</protein>
<evidence type="ECO:0000313" key="3">
    <source>
        <dbReference type="Proteomes" id="UP001163046"/>
    </source>
</evidence>